<evidence type="ECO:0000313" key="1">
    <source>
        <dbReference type="EMBL" id="KAJ9125801.1"/>
    </source>
</evidence>
<accession>A0ACC2XS16</accession>
<dbReference type="EMBL" id="JASBWV010000007">
    <property type="protein sequence ID" value="KAJ9125801.1"/>
    <property type="molecule type" value="Genomic_DNA"/>
</dbReference>
<proteinExistence type="predicted"/>
<gene>
    <name evidence="1" type="ORF">QFC24_002585</name>
</gene>
<sequence>MEVADDPGPISKAMASERVRNPATPAPSLPPPFVPSSASVPVPQQQQQQQKFNYALTIKAPTLSNPGLSAPPPQKNPAASGDTTQRLCRNVLIYGSCRFQDKGCVYAHTLGEDEDAGNAQEADTAAENNSESAPSTPITGFSFSNTSTAPVFKPGNKKFLPAAFTPAATTGSEPGTATAAASASAGLGKAGFSTGSLAAPAFVPRSVSQTSPSTQHASAPSTPATTSHHGDLQTDSFFSPLASSATPAGPPPGSLASPSIAHKVDVSTPGLVDGNGMRGSAIAGTSSTAVAAGSTGPSAQSQTFVPYAAGGDPMSLSMMSHDASMRDVTGSAEKPLFPTDTRVLDHHLYTTPLPHTANLPQSHLPLHNFFLPLDLYTFLHDRTEAKLFSASADAALPAELHVYHSLHELVPEAAPAERSPRVFGHVSDVYRAKCRLDGRLYCLRRIEGFKLGKEAAFSVLDKWRRIRHPNIVSVREAFTTRLFNDASVVFAYDYHPKSKTLYEEHLSAGPTPPGQPFAGISERILWSYVAQISNGLKAIHTAGLACRTVEPTKILLTGRNRVRLNCCSIFDVLTHDSTASNIAYHQQDDLLNFGKLLISLCCGSTAAVHALPPALDHIQANYSPDFKLIIMYLIGKPGPTKNIDDILVMMGPRILNEFDAMQNYADSLESGMEAELENGRLARLLIKLGFINERPEFQQDTRWSETGDRYVLKLFRDFVFHSVDEVGNPVIDLTHVLAHLNKASLHV</sequence>
<comment type="caution">
    <text evidence="1">The sequence shown here is derived from an EMBL/GenBank/DDBJ whole genome shotgun (WGS) entry which is preliminary data.</text>
</comment>
<name>A0ACC2XS16_9TREE</name>
<reference evidence="1" key="1">
    <citation type="submission" date="2023-04" db="EMBL/GenBank/DDBJ databases">
        <title>Draft Genome sequencing of Naganishia species isolated from polar environments using Oxford Nanopore Technology.</title>
        <authorList>
            <person name="Leo P."/>
            <person name="Venkateswaran K."/>
        </authorList>
    </citation>
    <scope>NUCLEOTIDE SEQUENCE</scope>
    <source>
        <strain evidence="1">DBVPG 5303</strain>
    </source>
</reference>
<dbReference type="Proteomes" id="UP001234202">
    <property type="component" value="Unassembled WGS sequence"/>
</dbReference>
<organism evidence="1 2">
    <name type="scientific">Naganishia onofrii</name>
    <dbReference type="NCBI Taxonomy" id="1851511"/>
    <lineage>
        <taxon>Eukaryota</taxon>
        <taxon>Fungi</taxon>
        <taxon>Dikarya</taxon>
        <taxon>Basidiomycota</taxon>
        <taxon>Agaricomycotina</taxon>
        <taxon>Tremellomycetes</taxon>
        <taxon>Filobasidiales</taxon>
        <taxon>Filobasidiaceae</taxon>
        <taxon>Naganishia</taxon>
    </lineage>
</organism>
<keyword evidence="2" id="KW-1185">Reference proteome</keyword>
<protein>
    <submittedName>
        <fullName evidence="1">Uncharacterized protein</fullName>
    </submittedName>
</protein>
<evidence type="ECO:0000313" key="2">
    <source>
        <dbReference type="Proteomes" id="UP001234202"/>
    </source>
</evidence>